<evidence type="ECO:0000256" key="2">
    <source>
        <dbReference type="ARBA" id="ARBA00022448"/>
    </source>
</evidence>
<dbReference type="AlphaFoldDB" id="A0A9Q0T4G5"/>
<dbReference type="PANTHER" id="PTHR23504:SF15">
    <property type="entry name" value="MAJOR FACILITATOR SUPERFAMILY (MFS) PROFILE DOMAIN-CONTAINING PROTEIN"/>
    <property type="match status" value="1"/>
</dbReference>
<accession>A0A9Q0T4G5</accession>
<evidence type="ECO:0008006" key="9">
    <source>
        <dbReference type="Google" id="ProtNLM"/>
    </source>
</evidence>
<proteinExistence type="predicted"/>
<keyword evidence="8" id="KW-1185">Reference proteome</keyword>
<gene>
    <name evidence="7" type="ORF">OIU79_013298</name>
</gene>
<evidence type="ECO:0000313" key="7">
    <source>
        <dbReference type="EMBL" id="KAJ6700230.1"/>
    </source>
</evidence>
<dbReference type="OrthoDB" id="10262656at2759"/>
<dbReference type="GO" id="GO:0016020">
    <property type="term" value="C:membrane"/>
    <property type="evidence" value="ECO:0007669"/>
    <property type="project" value="UniProtKB-SubCell"/>
</dbReference>
<evidence type="ECO:0000313" key="8">
    <source>
        <dbReference type="Proteomes" id="UP001151532"/>
    </source>
</evidence>
<protein>
    <recommendedName>
        <fullName evidence="9">Major facilitator superfamily (MFS) profile domain-containing protein</fullName>
    </recommendedName>
</protein>
<keyword evidence="3 6" id="KW-0812">Transmembrane</keyword>
<dbReference type="SUPFAM" id="SSF103473">
    <property type="entry name" value="MFS general substrate transporter"/>
    <property type="match status" value="1"/>
</dbReference>
<keyword evidence="2" id="KW-0813">Transport</keyword>
<organism evidence="7 8">
    <name type="scientific">Salix purpurea</name>
    <name type="common">Purple osier willow</name>
    <dbReference type="NCBI Taxonomy" id="77065"/>
    <lineage>
        <taxon>Eukaryota</taxon>
        <taxon>Viridiplantae</taxon>
        <taxon>Streptophyta</taxon>
        <taxon>Embryophyta</taxon>
        <taxon>Tracheophyta</taxon>
        <taxon>Spermatophyta</taxon>
        <taxon>Magnoliopsida</taxon>
        <taxon>eudicotyledons</taxon>
        <taxon>Gunneridae</taxon>
        <taxon>Pentapetalae</taxon>
        <taxon>rosids</taxon>
        <taxon>fabids</taxon>
        <taxon>Malpighiales</taxon>
        <taxon>Salicaceae</taxon>
        <taxon>Saliceae</taxon>
        <taxon>Salix</taxon>
    </lineage>
</organism>
<dbReference type="Proteomes" id="UP001151532">
    <property type="component" value="Chromosome 6"/>
</dbReference>
<keyword evidence="4 6" id="KW-1133">Transmembrane helix</keyword>
<dbReference type="Gene3D" id="1.20.1250.20">
    <property type="entry name" value="MFS general substrate transporter like domains"/>
    <property type="match status" value="1"/>
</dbReference>
<reference evidence="7" key="1">
    <citation type="submission" date="2022-11" db="EMBL/GenBank/DDBJ databases">
        <authorList>
            <person name="Hyden B.L."/>
            <person name="Feng K."/>
            <person name="Yates T."/>
            <person name="Jawdy S."/>
            <person name="Smart L.B."/>
            <person name="Muchero W."/>
        </authorList>
    </citation>
    <scope>NUCLEOTIDE SEQUENCE</scope>
    <source>
        <tissue evidence="7">Shoot tip</tissue>
    </source>
</reference>
<feature type="transmembrane region" description="Helical" evidence="6">
    <location>
        <begin position="78"/>
        <end position="99"/>
    </location>
</feature>
<evidence type="ECO:0000256" key="4">
    <source>
        <dbReference type="ARBA" id="ARBA00022989"/>
    </source>
</evidence>
<evidence type="ECO:0000256" key="3">
    <source>
        <dbReference type="ARBA" id="ARBA00022692"/>
    </source>
</evidence>
<evidence type="ECO:0000256" key="1">
    <source>
        <dbReference type="ARBA" id="ARBA00004141"/>
    </source>
</evidence>
<evidence type="ECO:0000256" key="6">
    <source>
        <dbReference type="SAM" id="Phobius"/>
    </source>
</evidence>
<name>A0A9Q0T4G5_SALPP</name>
<dbReference type="InterPro" id="IPR036259">
    <property type="entry name" value="MFS_trans_sf"/>
</dbReference>
<dbReference type="PANTHER" id="PTHR23504">
    <property type="entry name" value="MAJOR FACILITATOR SUPERFAMILY DOMAIN-CONTAINING PROTEIN 10"/>
    <property type="match status" value="1"/>
</dbReference>
<sequence>MLLINCASILKNVLAVSITTGLFLLQNRSVTQQQRGAANGISMSAMSLFKAIGPAAGGSLFSWAQKRQNAFLFPGEQMVFFILNIIEVLGLLLTFKPFLALPDDNIS</sequence>
<comment type="caution">
    <text evidence="7">The sequence shown here is derived from an EMBL/GenBank/DDBJ whole genome shotgun (WGS) entry which is preliminary data.</text>
</comment>
<keyword evidence="5 6" id="KW-0472">Membrane</keyword>
<dbReference type="EMBL" id="JAPFFK010000017">
    <property type="protein sequence ID" value="KAJ6700230.1"/>
    <property type="molecule type" value="Genomic_DNA"/>
</dbReference>
<reference evidence="7" key="2">
    <citation type="journal article" date="2023" name="Int. J. Mol. Sci.">
        <title>De Novo Assembly and Annotation of 11 Diverse Shrub Willow (Salix) Genomes Reveals Novel Gene Organization in Sex-Linked Regions.</title>
        <authorList>
            <person name="Hyden B."/>
            <person name="Feng K."/>
            <person name="Yates T.B."/>
            <person name="Jawdy S."/>
            <person name="Cereghino C."/>
            <person name="Smart L.B."/>
            <person name="Muchero W."/>
        </authorList>
    </citation>
    <scope>NUCLEOTIDE SEQUENCE</scope>
    <source>
        <tissue evidence="7">Shoot tip</tissue>
    </source>
</reference>
<evidence type="ECO:0000256" key="5">
    <source>
        <dbReference type="ARBA" id="ARBA00023136"/>
    </source>
</evidence>
<comment type="subcellular location">
    <subcellularLocation>
        <location evidence="1">Membrane</location>
        <topology evidence="1">Multi-pass membrane protein</topology>
    </subcellularLocation>
</comment>